<dbReference type="Proteomes" id="UP001162483">
    <property type="component" value="Unassembled WGS sequence"/>
</dbReference>
<feature type="non-terminal residue" evidence="1">
    <location>
        <position position="1"/>
    </location>
</feature>
<evidence type="ECO:0000313" key="1">
    <source>
        <dbReference type="EMBL" id="CAI9532759.1"/>
    </source>
</evidence>
<sequence length="87" mass="9160">CSHCTPGNRLGFDKTILCVNPLPDLPLLNPARDLSILCLPSSTVCSVLPPAVRHWRQSLSQLGSLGGRDLVSGCVKSIPTIRGPGEG</sequence>
<accession>A0ABN9A9T0</accession>
<name>A0ABN9A9T0_9NEOB</name>
<evidence type="ECO:0000313" key="2">
    <source>
        <dbReference type="Proteomes" id="UP001162483"/>
    </source>
</evidence>
<proteinExistence type="predicted"/>
<gene>
    <name evidence="1" type="ORF">SPARVUS_LOCUS269213</name>
</gene>
<reference evidence="1" key="1">
    <citation type="submission" date="2023-05" db="EMBL/GenBank/DDBJ databases">
        <authorList>
            <person name="Stuckert A."/>
        </authorList>
    </citation>
    <scope>NUCLEOTIDE SEQUENCE</scope>
</reference>
<organism evidence="1 2">
    <name type="scientific">Staurois parvus</name>
    <dbReference type="NCBI Taxonomy" id="386267"/>
    <lineage>
        <taxon>Eukaryota</taxon>
        <taxon>Metazoa</taxon>
        <taxon>Chordata</taxon>
        <taxon>Craniata</taxon>
        <taxon>Vertebrata</taxon>
        <taxon>Euteleostomi</taxon>
        <taxon>Amphibia</taxon>
        <taxon>Batrachia</taxon>
        <taxon>Anura</taxon>
        <taxon>Neobatrachia</taxon>
        <taxon>Ranoidea</taxon>
        <taxon>Ranidae</taxon>
        <taxon>Staurois</taxon>
    </lineage>
</organism>
<dbReference type="EMBL" id="CATNWA010000082">
    <property type="protein sequence ID" value="CAI9532759.1"/>
    <property type="molecule type" value="Genomic_DNA"/>
</dbReference>
<comment type="caution">
    <text evidence="1">The sequence shown here is derived from an EMBL/GenBank/DDBJ whole genome shotgun (WGS) entry which is preliminary data.</text>
</comment>
<keyword evidence="2" id="KW-1185">Reference proteome</keyword>
<protein>
    <submittedName>
        <fullName evidence="1">Uncharacterized protein</fullName>
    </submittedName>
</protein>